<dbReference type="InterPro" id="IPR011993">
    <property type="entry name" value="PH-like_dom_sf"/>
</dbReference>
<comment type="subcellular location">
    <subcellularLocation>
        <location evidence="1">Nucleus</location>
    </subcellularLocation>
</comment>
<evidence type="ECO:0000256" key="2">
    <source>
        <dbReference type="ARBA" id="ARBA00023242"/>
    </source>
</evidence>
<feature type="domain" description="PP4R3 EVH1-like" evidence="5">
    <location>
        <begin position="13"/>
        <end position="114"/>
    </location>
</feature>
<dbReference type="Gene3D" id="2.30.29.30">
    <property type="entry name" value="Pleckstrin-homology domain (PH domain)/Phosphotyrosine-binding domain (PTB)"/>
    <property type="match status" value="1"/>
</dbReference>
<dbReference type="EMBL" id="JAUEDM010000004">
    <property type="protein sequence ID" value="KAK3318415.1"/>
    <property type="molecule type" value="Genomic_DNA"/>
</dbReference>
<dbReference type="SUPFAM" id="SSF48371">
    <property type="entry name" value="ARM repeat"/>
    <property type="match status" value="1"/>
</dbReference>
<dbReference type="InterPro" id="IPR055236">
    <property type="entry name" value="EVH1_PP4R3"/>
</dbReference>
<sequence>MMAQPVPHQTTDKKRVKVYELRNNDWFDRGTGFCTAAFVQIEEGQPKEPRVTVESEDHPNRLLLETKIVKDDGFQKQQDTLIVWTDDGVDMALSFQEADGCALIWKFIDGVQQTFQSVLGGPDDGLSDDLAIDMPATIQLPPAELASLPDMDMAMRQMSQSPNGRDALAKAIMTEDYISKLIPLVDMAEDLESLQDLHRLCNIMKTILLLNDTSIIEHAVSDECVIGVVGALEYDPDFPSHKANHRVWLGSQGRYKEVVRIEDDQIRRKIHQTYRLQYLKDVVLARILDDPTFSVLNSLIFFNQVDIVQHLQSNGGFLHDLFGIFADPTEHQLRKKEAVLFIQQCCAIAKNLQPPARQTLYNNFLSHGLLRVINFGLRNFDVSVRVGATDILVSMIDHDPQMIRHTIYRQIQEKQQPLTDTLIDLLLVEVDLGIKSQVSESLKVLLDPTPQGGPPDPRGEFIVGQARVRAQPTIDPQQESLLAHFYEHSATRLFKPLLDLENRSEMKSDLLNDGVFSYLNDILCFYIRQHQHRSKYFVLQHDLPRQFVQLLYCKEKHLQLVAIRFFRQIVVLQDDFYIKNLAEKHILGPVLDILIQTLPRDNLLCSACLELFALISKDNSKELIKHIVENYREKLITLSYMDTFREILSRYDQTEGFSNNGDPYFIESEDEAGRRPTVTAGGSRAMMEHLVVDQAQEDYWNGPSDDEDESHQPVQDGATNGAGTGKPLVEYNSDEDAEDGVGDSVMAIAPIVGSLSPSDEQGKENQSPIMPTASPPERLSEKRRREEDEEDVLGTLMSHKRRNSSSSVGSNTSSIASGGSGLGGGALLRKKKGSSRDHHLGQGNSNGSPRKIAINISPSSSTAATAIKSAAAAAAAAAEAEAAAAVRADDETASGKSPPTSPGRDE</sequence>
<feature type="region of interest" description="Disordered" evidence="3">
    <location>
        <begin position="698"/>
        <end position="740"/>
    </location>
</feature>
<gene>
    <name evidence="6" type="ORF">B0H66DRAFT_236682</name>
</gene>
<dbReference type="InterPro" id="IPR006887">
    <property type="entry name" value="P4R3-like_central_dom"/>
</dbReference>
<dbReference type="GO" id="GO:0030289">
    <property type="term" value="C:protein phosphatase 4 complex"/>
    <property type="evidence" value="ECO:0007669"/>
    <property type="project" value="TreeGrafter"/>
</dbReference>
<dbReference type="GO" id="GO:0072542">
    <property type="term" value="F:protein phosphatase activator activity"/>
    <property type="evidence" value="ECO:0007669"/>
    <property type="project" value="TreeGrafter"/>
</dbReference>
<feature type="compositionally biased region" description="Low complexity" evidence="3">
    <location>
        <begin position="804"/>
        <end position="817"/>
    </location>
</feature>
<dbReference type="InterPro" id="IPR051137">
    <property type="entry name" value="PP4R3-like"/>
</dbReference>
<dbReference type="Proteomes" id="UP001283341">
    <property type="component" value="Unassembled WGS sequence"/>
</dbReference>
<protein>
    <submittedName>
        <fullName evidence="6">Component of IIS longevity pathway SMK-1-domain-containing protein</fullName>
    </submittedName>
</protein>
<dbReference type="GO" id="GO:0006974">
    <property type="term" value="P:DNA damage response"/>
    <property type="evidence" value="ECO:0007669"/>
    <property type="project" value="TreeGrafter"/>
</dbReference>
<evidence type="ECO:0000256" key="1">
    <source>
        <dbReference type="ARBA" id="ARBA00004123"/>
    </source>
</evidence>
<evidence type="ECO:0000313" key="7">
    <source>
        <dbReference type="Proteomes" id="UP001283341"/>
    </source>
</evidence>
<proteinExistence type="predicted"/>
<feature type="region of interest" description="Disordered" evidence="3">
    <location>
        <begin position="754"/>
        <end position="864"/>
    </location>
</feature>
<feature type="region of interest" description="Disordered" evidence="3">
    <location>
        <begin position="885"/>
        <end position="906"/>
    </location>
</feature>
<dbReference type="Pfam" id="PF22972">
    <property type="entry name" value="EVH1_PP4R3"/>
    <property type="match status" value="1"/>
</dbReference>
<accession>A0AAE0I4U7</accession>
<dbReference type="GO" id="GO:0005654">
    <property type="term" value="C:nucleoplasm"/>
    <property type="evidence" value="ECO:0007669"/>
    <property type="project" value="TreeGrafter"/>
</dbReference>
<feature type="compositionally biased region" description="Low complexity" evidence="3">
    <location>
        <begin position="853"/>
        <end position="864"/>
    </location>
</feature>
<dbReference type="PANTHER" id="PTHR23318:SF0">
    <property type="entry name" value="SERINE_THREONINE-PROTEIN PHOSPHATASE 4 REGULATORY SUBUNIT 3"/>
    <property type="match status" value="1"/>
</dbReference>
<organism evidence="6 7">
    <name type="scientific">Apodospora peruviana</name>
    <dbReference type="NCBI Taxonomy" id="516989"/>
    <lineage>
        <taxon>Eukaryota</taxon>
        <taxon>Fungi</taxon>
        <taxon>Dikarya</taxon>
        <taxon>Ascomycota</taxon>
        <taxon>Pezizomycotina</taxon>
        <taxon>Sordariomycetes</taxon>
        <taxon>Sordariomycetidae</taxon>
        <taxon>Sordariales</taxon>
        <taxon>Lasiosphaeriaceae</taxon>
        <taxon>Apodospora</taxon>
    </lineage>
</organism>
<reference evidence="6" key="1">
    <citation type="journal article" date="2023" name="Mol. Phylogenet. Evol.">
        <title>Genome-scale phylogeny and comparative genomics of the fungal order Sordariales.</title>
        <authorList>
            <person name="Hensen N."/>
            <person name="Bonometti L."/>
            <person name="Westerberg I."/>
            <person name="Brannstrom I.O."/>
            <person name="Guillou S."/>
            <person name="Cros-Aarteil S."/>
            <person name="Calhoun S."/>
            <person name="Haridas S."/>
            <person name="Kuo A."/>
            <person name="Mondo S."/>
            <person name="Pangilinan J."/>
            <person name="Riley R."/>
            <person name="LaButti K."/>
            <person name="Andreopoulos B."/>
            <person name="Lipzen A."/>
            <person name="Chen C."/>
            <person name="Yan M."/>
            <person name="Daum C."/>
            <person name="Ng V."/>
            <person name="Clum A."/>
            <person name="Steindorff A."/>
            <person name="Ohm R.A."/>
            <person name="Martin F."/>
            <person name="Silar P."/>
            <person name="Natvig D.O."/>
            <person name="Lalanne C."/>
            <person name="Gautier V."/>
            <person name="Ament-Velasquez S.L."/>
            <person name="Kruys A."/>
            <person name="Hutchinson M.I."/>
            <person name="Powell A.J."/>
            <person name="Barry K."/>
            <person name="Miller A.N."/>
            <person name="Grigoriev I.V."/>
            <person name="Debuchy R."/>
            <person name="Gladieux P."/>
            <person name="Hiltunen Thoren M."/>
            <person name="Johannesson H."/>
        </authorList>
    </citation>
    <scope>NUCLEOTIDE SEQUENCE</scope>
    <source>
        <strain evidence="6">CBS 118394</strain>
    </source>
</reference>
<keyword evidence="2" id="KW-0539">Nucleus</keyword>
<comment type="caution">
    <text evidence="6">The sequence shown here is derived from an EMBL/GenBank/DDBJ whole genome shotgun (WGS) entry which is preliminary data.</text>
</comment>
<evidence type="ECO:0000313" key="6">
    <source>
        <dbReference type="EMBL" id="KAK3318415.1"/>
    </source>
</evidence>
<evidence type="ECO:0000259" key="5">
    <source>
        <dbReference type="Pfam" id="PF22972"/>
    </source>
</evidence>
<dbReference type="SUPFAM" id="SSF50729">
    <property type="entry name" value="PH domain-like"/>
    <property type="match status" value="1"/>
</dbReference>
<name>A0AAE0I4U7_9PEZI</name>
<dbReference type="Pfam" id="PF04802">
    <property type="entry name" value="PP4R3"/>
    <property type="match status" value="1"/>
</dbReference>
<keyword evidence="7" id="KW-1185">Reference proteome</keyword>
<reference evidence="6" key="2">
    <citation type="submission" date="2023-06" db="EMBL/GenBank/DDBJ databases">
        <authorList>
            <consortium name="Lawrence Berkeley National Laboratory"/>
            <person name="Haridas S."/>
            <person name="Hensen N."/>
            <person name="Bonometti L."/>
            <person name="Westerberg I."/>
            <person name="Brannstrom I.O."/>
            <person name="Guillou S."/>
            <person name="Cros-Aarteil S."/>
            <person name="Calhoun S."/>
            <person name="Kuo A."/>
            <person name="Mondo S."/>
            <person name="Pangilinan J."/>
            <person name="Riley R."/>
            <person name="Labutti K."/>
            <person name="Andreopoulos B."/>
            <person name="Lipzen A."/>
            <person name="Chen C."/>
            <person name="Yanf M."/>
            <person name="Daum C."/>
            <person name="Ng V."/>
            <person name="Clum A."/>
            <person name="Steindorff A."/>
            <person name="Ohm R."/>
            <person name="Martin F."/>
            <person name="Silar P."/>
            <person name="Natvig D."/>
            <person name="Lalanne C."/>
            <person name="Gautier V."/>
            <person name="Ament-Velasquez S.L."/>
            <person name="Kruys A."/>
            <person name="Hutchinson M.I."/>
            <person name="Powell A.J."/>
            <person name="Barry K."/>
            <person name="Miller A.N."/>
            <person name="Grigoriev I.V."/>
            <person name="Debuchy R."/>
            <person name="Gladieux P."/>
            <person name="Thoren M.H."/>
            <person name="Johannesson H."/>
        </authorList>
    </citation>
    <scope>NUCLEOTIDE SEQUENCE</scope>
    <source>
        <strain evidence="6">CBS 118394</strain>
    </source>
</reference>
<dbReference type="PANTHER" id="PTHR23318">
    <property type="entry name" value="ATP SYNTHASE GAMMA-RELATED"/>
    <property type="match status" value="1"/>
</dbReference>
<dbReference type="InterPro" id="IPR016024">
    <property type="entry name" value="ARM-type_fold"/>
</dbReference>
<feature type="compositionally biased region" description="Polar residues" evidence="3">
    <location>
        <begin position="755"/>
        <end position="769"/>
    </location>
</feature>
<dbReference type="AlphaFoldDB" id="A0AAE0I4U7"/>
<evidence type="ECO:0000256" key="3">
    <source>
        <dbReference type="SAM" id="MobiDB-lite"/>
    </source>
</evidence>
<feature type="domain" description="Serine/threonine-protein phosphatase 4 regulatory subunit 3-like central" evidence="4">
    <location>
        <begin position="154"/>
        <end position="653"/>
    </location>
</feature>
<evidence type="ECO:0000259" key="4">
    <source>
        <dbReference type="Pfam" id="PF04802"/>
    </source>
</evidence>